<feature type="domain" description="LonB AAA+ ATPase LID" evidence="3">
    <location>
        <begin position="476"/>
        <end position="540"/>
    </location>
</feature>
<comment type="caution">
    <text evidence="5">The sequence shown here is derived from an EMBL/GenBank/DDBJ whole genome shotgun (WGS) entry which is preliminary data.</text>
</comment>
<feature type="domain" description="Lon-like helical" evidence="4">
    <location>
        <begin position="87"/>
        <end position="120"/>
    </location>
</feature>
<dbReference type="AlphaFoldDB" id="A0A8J6N8M7"/>
<dbReference type="Proteomes" id="UP000599024">
    <property type="component" value="Unassembled WGS sequence"/>
</dbReference>
<dbReference type="InterPro" id="IPR046843">
    <property type="entry name" value="LonB_AAA-LID"/>
</dbReference>
<reference evidence="5 6" key="1">
    <citation type="submission" date="2020-08" db="EMBL/GenBank/DDBJ databases">
        <title>Bridging the membrane lipid divide: bacteria of the FCB group superphylum have the potential to synthesize archaeal ether lipids.</title>
        <authorList>
            <person name="Villanueva L."/>
            <person name="Von Meijenfeldt F.A.B."/>
            <person name="Westbye A.B."/>
            <person name="Yadav S."/>
            <person name="Hopmans E.C."/>
            <person name="Dutilh B.E."/>
            <person name="Sinninghe Damste J.S."/>
        </authorList>
    </citation>
    <scope>NUCLEOTIDE SEQUENCE [LARGE SCALE GENOMIC DNA]</scope>
    <source>
        <strain evidence="5">NIOZ-UU81</strain>
    </source>
</reference>
<protein>
    <submittedName>
        <fullName evidence="5">AAA family ATPase</fullName>
    </submittedName>
</protein>
<feature type="coiled-coil region" evidence="1">
    <location>
        <begin position="202"/>
        <end position="229"/>
    </location>
</feature>
<dbReference type="InterPro" id="IPR014721">
    <property type="entry name" value="Ribsml_uS5_D2-typ_fold_subgr"/>
</dbReference>
<name>A0A8J6N8M7_9BACT</name>
<dbReference type="Gene3D" id="3.40.50.300">
    <property type="entry name" value="P-loop containing nucleotide triphosphate hydrolases"/>
    <property type="match status" value="2"/>
</dbReference>
<feature type="domain" description="Lon protease AAA" evidence="2">
    <location>
        <begin position="317"/>
        <end position="448"/>
    </location>
</feature>
<evidence type="ECO:0000259" key="3">
    <source>
        <dbReference type="Pfam" id="PF20436"/>
    </source>
</evidence>
<dbReference type="Pfam" id="PF13654">
    <property type="entry name" value="AAA_32"/>
    <property type="match status" value="1"/>
</dbReference>
<proteinExistence type="predicted"/>
<feature type="coiled-coil region" evidence="1">
    <location>
        <begin position="138"/>
        <end position="165"/>
    </location>
</feature>
<dbReference type="InterPro" id="IPR046844">
    <property type="entry name" value="Lon-like_helical"/>
</dbReference>
<sequence length="638" mass="72190">MTIHHILASEACRRCNPDDFSFKNTSEIEKISDIIGQERALEAMDFGIGIRRPGFNLFVIGPEGSGRHSIIQSFIASKTKEENTPNDWCYVEQFKQPHSPLALEFPPSMGMIFQHEMQELITTLKTTIPDVFNSDNYLSRKNRINSTLQQNIERLYNEVENRAKEEHIAVIKTEDGILFTAMDKEGNPLNLDQFLKLEEPTRKRFEKLIEKYQEELHQAIHQISLIKGKAEEDKQKLKQNTGRDAIHPLIKTLKHKYQDNEPVLQYLEAVENHIIGSINNFLGQRKKEESPIIQLVAQAPSFDEYKVNTLISNENHGEPAIYEDLPSYPNLHGRIEHRAAMGVLSTHFTLIKPGALHRANGGYLIIDAARLLMQPFAYEGLKRTLRSGQIRIEPVERLLGLMSTVTLEPAPIPLNVKIILVGDPWIYYMLNHYDPEFPSLFKVQVDFEEDMNRDKDSLQLFGALIGTIARDQELLPLHRTAVARVVDEAGRRAGDCEKLSLHIRGLADLIQEADYLTRKKGQSEIKSTEIDEALTATRRRSGRVRARIAETIDQGTHRIETSGARIGQINGLSFINLGNDMFGCPTQITATTRPGDGEIIDIEREVELGGPRHSKGVLILSAFLGSHYARSIPLSLHA</sequence>
<feature type="non-terminal residue" evidence="5">
    <location>
        <position position="638"/>
    </location>
</feature>
<dbReference type="SUPFAM" id="SSF52540">
    <property type="entry name" value="P-loop containing nucleoside triphosphate hydrolases"/>
    <property type="match status" value="1"/>
</dbReference>
<dbReference type="Gene3D" id="1.10.8.60">
    <property type="match status" value="1"/>
</dbReference>
<gene>
    <name evidence="5" type="ORF">H8E79_07055</name>
</gene>
<evidence type="ECO:0000259" key="2">
    <source>
        <dbReference type="Pfam" id="PF13654"/>
    </source>
</evidence>
<evidence type="ECO:0000259" key="4">
    <source>
        <dbReference type="Pfam" id="PF20437"/>
    </source>
</evidence>
<dbReference type="InterPro" id="IPR041699">
    <property type="entry name" value="AAA_32"/>
</dbReference>
<dbReference type="Pfam" id="PF20436">
    <property type="entry name" value="LonB_AAA-LID"/>
    <property type="match status" value="1"/>
</dbReference>
<keyword evidence="1" id="KW-0175">Coiled coil</keyword>
<dbReference type="Pfam" id="PF20437">
    <property type="entry name" value="LonC_helical"/>
    <property type="match status" value="1"/>
</dbReference>
<dbReference type="Gene3D" id="3.30.230.10">
    <property type="match status" value="1"/>
</dbReference>
<organism evidence="5 6">
    <name type="scientific">Candidatus Desulfatifera sulfidica</name>
    <dbReference type="NCBI Taxonomy" id="2841691"/>
    <lineage>
        <taxon>Bacteria</taxon>
        <taxon>Pseudomonadati</taxon>
        <taxon>Thermodesulfobacteriota</taxon>
        <taxon>Desulfobulbia</taxon>
        <taxon>Desulfobulbales</taxon>
        <taxon>Desulfobulbaceae</taxon>
        <taxon>Candidatus Desulfatifera</taxon>
    </lineage>
</organism>
<evidence type="ECO:0000256" key="1">
    <source>
        <dbReference type="SAM" id="Coils"/>
    </source>
</evidence>
<accession>A0A8J6N8M7</accession>
<evidence type="ECO:0000313" key="5">
    <source>
        <dbReference type="EMBL" id="MBC8208907.1"/>
    </source>
</evidence>
<dbReference type="EMBL" id="JACNLK010000060">
    <property type="protein sequence ID" value="MBC8208907.1"/>
    <property type="molecule type" value="Genomic_DNA"/>
</dbReference>
<dbReference type="InterPro" id="IPR027417">
    <property type="entry name" value="P-loop_NTPase"/>
</dbReference>
<evidence type="ECO:0000313" key="6">
    <source>
        <dbReference type="Proteomes" id="UP000599024"/>
    </source>
</evidence>